<dbReference type="InterPro" id="IPR000170">
    <property type="entry name" value="High_potential_FeS_prot"/>
</dbReference>
<organism evidence="10 11">
    <name type="scientific">Arenimonas fontis</name>
    <dbReference type="NCBI Taxonomy" id="2608255"/>
    <lineage>
        <taxon>Bacteria</taxon>
        <taxon>Pseudomonadati</taxon>
        <taxon>Pseudomonadota</taxon>
        <taxon>Gammaproteobacteria</taxon>
        <taxon>Lysobacterales</taxon>
        <taxon>Lysobacteraceae</taxon>
        <taxon>Arenimonas</taxon>
    </lineage>
</organism>
<evidence type="ECO:0000256" key="5">
    <source>
        <dbReference type="ARBA" id="ARBA00022982"/>
    </source>
</evidence>
<keyword evidence="6 8" id="KW-0408">Iron</keyword>
<keyword evidence="7 8" id="KW-0411">Iron-sulfur</keyword>
<dbReference type="GO" id="GO:0009055">
    <property type="term" value="F:electron transfer activity"/>
    <property type="evidence" value="ECO:0007669"/>
    <property type="project" value="InterPro"/>
</dbReference>
<accession>A0A5B2ZB66</accession>
<name>A0A5B2ZB66_9GAMM</name>
<comment type="function">
    <text evidence="1 8">Specific class of high-redox-potential 4Fe-4S ferredoxins. Functions in anaerobic electron transport in most purple and in some other photosynthetic bacteria and in at least one genus (Paracoccus) of halophilic, denitrifying bacteria.</text>
</comment>
<reference evidence="10 11" key="1">
    <citation type="submission" date="2019-09" db="EMBL/GenBank/DDBJ databases">
        <title>Arenimonas chukotkensis sp. nov., a bacterium isolated from Chukotka hot spring, Arctic region, Russia.</title>
        <authorList>
            <person name="Zayulina K.S."/>
            <person name="Prokofeva M.I."/>
            <person name="Elcheninov A.G."/>
            <person name="Novikov A."/>
            <person name="Kochetkova T.V."/>
            <person name="Kublanov I.V."/>
        </authorList>
    </citation>
    <scope>NUCLEOTIDE SEQUENCE [LARGE SCALE GENOMIC DNA]</scope>
    <source>
        <strain evidence="10 11">3729k</strain>
    </source>
</reference>
<comment type="subunit">
    <text evidence="8">Homodimer.</text>
</comment>
<dbReference type="EMBL" id="VUOD01000006">
    <property type="protein sequence ID" value="KAA2284510.1"/>
    <property type="molecule type" value="Genomic_DNA"/>
</dbReference>
<keyword evidence="2 8" id="KW-0813">Transport</keyword>
<evidence type="ECO:0000313" key="10">
    <source>
        <dbReference type="EMBL" id="KAA2284510.1"/>
    </source>
</evidence>
<evidence type="ECO:0000256" key="3">
    <source>
        <dbReference type="ARBA" id="ARBA00022485"/>
    </source>
</evidence>
<dbReference type="GO" id="GO:0019646">
    <property type="term" value="P:aerobic electron transport chain"/>
    <property type="evidence" value="ECO:0007669"/>
    <property type="project" value="InterPro"/>
</dbReference>
<evidence type="ECO:0000313" key="11">
    <source>
        <dbReference type="Proteomes" id="UP000322165"/>
    </source>
</evidence>
<comment type="similarity">
    <text evidence="8">Belongs to the high-potential iron-sulfur protein (HiPIP) family.</text>
</comment>
<feature type="domain" description="High potential iron-sulfur proteins family profile" evidence="9">
    <location>
        <begin position="36"/>
        <end position="107"/>
    </location>
</feature>
<dbReference type="Proteomes" id="UP000322165">
    <property type="component" value="Unassembled WGS sequence"/>
</dbReference>
<dbReference type="SUPFAM" id="SSF57652">
    <property type="entry name" value="HIPIP (high potential iron protein)"/>
    <property type="match status" value="1"/>
</dbReference>
<evidence type="ECO:0000256" key="6">
    <source>
        <dbReference type="ARBA" id="ARBA00023004"/>
    </source>
</evidence>
<dbReference type="GO" id="GO:0051539">
    <property type="term" value="F:4 iron, 4 sulfur cluster binding"/>
    <property type="evidence" value="ECO:0007669"/>
    <property type="project" value="UniProtKB-KW"/>
</dbReference>
<keyword evidence="3 8" id="KW-0004">4Fe-4S</keyword>
<reference evidence="10 11" key="2">
    <citation type="submission" date="2019-09" db="EMBL/GenBank/DDBJ databases">
        <authorList>
            <person name="Mazur A."/>
        </authorList>
    </citation>
    <scope>NUCLEOTIDE SEQUENCE [LARGE SCALE GENOMIC DNA]</scope>
    <source>
        <strain evidence="10 11">3729k</strain>
    </source>
</reference>
<dbReference type="AlphaFoldDB" id="A0A5B2ZB66"/>
<gene>
    <name evidence="10" type="ORF">F0415_09300</name>
</gene>
<evidence type="ECO:0000256" key="2">
    <source>
        <dbReference type="ARBA" id="ARBA00022448"/>
    </source>
</evidence>
<dbReference type="InterPro" id="IPR006311">
    <property type="entry name" value="TAT_signal"/>
</dbReference>
<evidence type="ECO:0000259" key="9">
    <source>
        <dbReference type="PROSITE" id="PS51373"/>
    </source>
</evidence>
<dbReference type="Pfam" id="PF01355">
    <property type="entry name" value="HIPIP"/>
    <property type="match status" value="1"/>
</dbReference>
<sequence length="107" mass="11179">MQMDSVNVSRRGFLVRAGLLAAVPFLASGMIGTARAQELKPLPPDNATAKALAYAEDASKVSHPSYKPGSNCANCQFFTAATGACSLFPGFKVPAQAWCSAWAKKAA</sequence>
<comment type="caution">
    <text evidence="10">The sequence shown here is derived from an EMBL/GenBank/DDBJ whole genome shotgun (WGS) entry which is preliminary data.</text>
</comment>
<keyword evidence="4 8" id="KW-0479">Metal-binding</keyword>
<dbReference type="PROSITE" id="PS51318">
    <property type="entry name" value="TAT"/>
    <property type="match status" value="1"/>
</dbReference>
<dbReference type="GO" id="GO:0046872">
    <property type="term" value="F:metal ion binding"/>
    <property type="evidence" value="ECO:0007669"/>
    <property type="project" value="UniProtKB-KW"/>
</dbReference>
<keyword evidence="5 8" id="KW-0249">Electron transport</keyword>
<dbReference type="InterPro" id="IPR036369">
    <property type="entry name" value="HIPIP_sf"/>
</dbReference>
<keyword evidence="11" id="KW-1185">Reference proteome</keyword>
<dbReference type="Gene3D" id="4.10.490.10">
    <property type="entry name" value="High potential iron-sulphur protein"/>
    <property type="match status" value="1"/>
</dbReference>
<evidence type="ECO:0000256" key="1">
    <source>
        <dbReference type="ARBA" id="ARBA00002137"/>
    </source>
</evidence>
<evidence type="ECO:0000256" key="7">
    <source>
        <dbReference type="ARBA" id="ARBA00023014"/>
    </source>
</evidence>
<proteinExistence type="inferred from homology"/>
<dbReference type="PROSITE" id="PS51373">
    <property type="entry name" value="HIPIP"/>
    <property type="match status" value="1"/>
</dbReference>
<evidence type="ECO:0000256" key="4">
    <source>
        <dbReference type="ARBA" id="ARBA00022723"/>
    </source>
</evidence>
<evidence type="ECO:0000256" key="8">
    <source>
        <dbReference type="RuleBase" id="RU000620"/>
    </source>
</evidence>
<protein>
    <recommendedName>
        <fullName evidence="8">High-potential iron-sulfur protein</fullName>
        <shortName evidence="8">HiPIP</shortName>
    </recommendedName>
</protein>